<name>A0A328HC41_ARTGO</name>
<protein>
    <submittedName>
        <fullName evidence="1">Uncharacterized protein</fullName>
    </submittedName>
</protein>
<gene>
    <name evidence="1" type="ORF">DBZ45_18470</name>
</gene>
<dbReference type="EMBL" id="QLNP01000098">
    <property type="protein sequence ID" value="RAM36122.1"/>
    <property type="molecule type" value="Genomic_DNA"/>
</dbReference>
<comment type="caution">
    <text evidence="1">The sequence shown here is derived from an EMBL/GenBank/DDBJ whole genome shotgun (WGS) entry which is preliminary data.</text>
</comment>
<organism evidence="1 2">
    <name type="scientific">Arthrobacter globiformis</name>
    <dbReference type="NCBI Taxonomy" id="1665"/>
    <lineage>
        <taxon>Bacteria</taxon>
        <taxon>Bacillati</taxon>
        <taxon>Actinomycetota</taxon>
        <taxon>Actinomycetes</taxon>
        <taxon>Micrococcales</taxon>
        <taxon>Micrococcaceae</taxon>
        <taxon>Arthrobacter</taxon>
    </lineage>
</organism>
<evidence type="ECO:0000313" key="1">
    <source>
        <dbReference type="EMBL" id="RAM36122.1"/>
    </source>
</evidence>
<evidence type="ECO:0000313" key="2">
    <source>
        <dbReference type="Proteomes" id="UP000249166"/>
    </source>
</evidence>
<proteinExistence type="predicted"/>
<sequence>MGVATLEQGRISRQDAKYVRHRLFQVTTFASDGGRIEIAASPGAKTATGRGNSLPVAARRARGAGYWPPQNLL</sequence>
<accession>A0A328HC41</accession>
<dbReference type="Proteomes" id="UP000249166">
    <property type="component" value="Unassembled WGS sequence"/>
</dbReference>
<dbReference type="AlphaFoldDB" id="A0A328HC41"/>
<reference evidence="1 2" key="1">
    <citation type="submission" date="2018-04" db="EMBL/GenBank/DDBJ databases">
        <title>Bacteria isolated from cave deposits of Manipur.</title>
        <authorList>
            <person name="Sahoo D."/>
            <person name="Sarangthem I."/>
            <person name="Nandeibam J."/>
        </authorList>
    </citation>
    <scope>NUCLEOTIDE SEQUENCE [LARGE SCALE GENOMIC DNA]</scope>
    <source>
        <strain evidence="2">mrc11</strain>
    </source>
</reference>